<dbReference type="GO" id="GO:0071897">
    <property type="term" value="P:DNA biosynthetic process"/>
    <property type="evidence" value="ECO:0007669"/>
    <property type="project" value="UniProtKB-ARBA"/>
</dbReference>
<dbReference type="InterPro" id="IPR000477">
    <property type="entry name" value="RT_dom"/>
</dbReference>
<evidence type="ECO:0000313" key="3">
    <source>
        <dbReference type="EMBL" id="MBY26925.1"/>
    </source>
</evidence>
<gene>
    <name evidence="3" type="ORF">g.128580</name>
</gene>
<dbReference type="InterPro" id="IPR001584">
    <property type="entry name" value="Integrase_cat-core"/>
</dbReference>
<dbReference type="SUPFAM" id="SSF53098">
    <property type="entry name" value="Ribonuclease H-like"/>
    <property type="match status" value="1"/>
</dbReference>
<dbReference type="Pfam" id="PF18701">
    <property type="entry name" value="DUF5641"/>
    <property type="match status" value="1"/>
</dbReference>
<dbReference type="InterPro" id="IPR043502">
    <property type="entry name" value="DNA/RNA_pol_sf"/>
</dbReference>
<dbReference type="InterPro" id="IPR005312">
    <property type="entry name" value="DUF1759"/>
</dbReference>
<dbReference type="InterPro" id="IPR008042">
    <property type="entry name" value="Retrotrans_Pao"/>
</dbReference>
<dbReference type="Pfam" id="PF05380">
    <property type="entry name" value="Peptidase_A17"/>
    <property type="match status" value="1"/>
</dbReference>
<feature type="domain" description="Integrase catalytic" evidence="2">
    <location>
        <begin position="1341"/>
        <end position="1531"/>
    </location>
</feature>
<feature type="region of interest" description="Disordered" evidence="1">
    <location>
        <begin position="221"/>
        <end position="251"/>
    </location>
</feature>
<dbReference type="SUPFAM" id="SSF56672">
    <property type="entry name" value="DNA/RNA polymerases"/>
    <property type="match status" value="1"/>
</dbReference>
<dbReference type="PANTHER" id="PTHR47331">
    <property type="entry name" value="PHD-TYPE DOMAIN-CONTAINING PROTEIN"/>
    <property type="match status" value="1"/>
</dbReference>
<reference evidence="3" key="1">
    <citation type="submission" date="2018-04" db="EMBL/GenBank/DDBJ databases">
        <title>Transcriptome of Schizaphis graminum biotype I.</title>
        <authorList>
            <person name="Scully E.D."/>
            <person name="Geib S.M."/>
            <person name="Palmer N.A."/>
            <person name="Koch K."/>
            <person name="Bradshaw J."/>
            <person name="Heng-Moss T."/>
            <person name="Sarath G."/>
        </authorList>
    </citation>
    <scope>NUCLEOTIDE SEQUENCE</scope>
</reference>
<dbReference type="InterPro" id="IPR043128">
    <property type="entry name" value="Rev_trsase/Diguanyl_cyclase"/>
</dbReference>
<evidence type="ECO:0000256" key="1">
    <source>
        <dbReference type="SAM" id="MobiDB-lite"/>
    </source>
</evidence>
<dbReference type="EMBL" id="GGMR01014306">
    <property type="protein sequence ID" value="MBY26925.1"/>
    <property type="molecule type" value="Transcribed_RNA"/>
</dbReference>
<dbReference type="InterPro" id="IPR012337">
    <property type="entry name" value="RNaseH-like_sf"/>
</dbReference>
<dbReference type="InterPro" id="IPR036397">
    <property type="entry name" value="RNaseH_sf"/>
</dbReference>
<accession>A0A2S2PC01</accession>
<organism evidence="3">
    <name type="scientific">Schizaphis graminum</name>
    <name type="common">Green bug aphid</name>
    <dbReference type="NCBI Taxonomy" id="13262"/>
    <lineage>
        <taxon>Eukaryota</taxon>
        <taxon>Metazoa</taxon>
        <taxon>Ecdysozoa</taxon>
        <taxon>Arthropoda</taxon>
        <taxon>Hexapoda</taxon>
        <taxon>Insecta</taxon>
        <taxon>Pterygota</taxon>
        <taxon>Neoptera</taxon>
        <taxon>Paraneoptera</taxon>
        <taxon>Hemiptera</taxon>
        <taxon>Sternorrhyncha</taxon>
        <taxon>Aphidomorpha</taxon>
        <taxon>Aphidoidea</taxon>
        <taxon>Aphididae</taxon>
        <taxon>Aphidini</taxon>
        <taxon>Schizaphis</taxon>
    </lineage>
</organism>
<sequence>MISQLTPSGAELIDLSYIKNQVDKRQNVCHQLGSSSPSTSIPSSRLPEIPLPIYDGDFHKWPTFRDQFRANIDSRSIPKADKMYYLVGCLRGVASDAIRGIPMSEDNYDLAWSTLEHRFNRPRLVAMSLIDKLFQLPVSTHESLTGLNTFVSKFSEGLSLLKSLNIPDLGSFVLFSMAFRCLPIATRELFETTVTSQGDYPTIDALLACIQSRVSTLEIIGDSKPGTASSQSKSYRPSNRKGDRSSQSSYPHAASLLTTKSEKSCPCCKASHSLDSCSQFVSWATEERSKWMRDHSLCFNCFSDSHWSNKCRSKPSCKQCSRNHHTLLHMGGRNTKEKVPEPQAKSSLCTSQPMSAASTSCSVMLGTALVHVRDRSGTWQTMRALVDCASQISAVTVSCADRLGLKRSSWTASVTGLAGHPVSSVMGRIDCIVQPRFAPEPSLAIQAWVLPSITGDMPHKTLDSAIKDKFSNLALADPSFHVASSVDMLLGADIYATIMNGHKIEIDSSLPSAFNSIFGWILIGPVPYTNVEPLHALPVSLTISIEDQMNKFWDIEEPEAAPDAFTDEGKCESIFRNECVRLPSGRFSVPLPFRVPVSPTTFAGSRSMALKRFESLERKLLSNPHLHTLYKNFMSDYLALGHMSVASTPGHYFVPHHAVYKADDGDAKIRVVFDASARCSAGPSLNSCLLPGPKLQQDLIDVLTRFRIYPHAFTADICKMYRQIQVLPEYRKYQHILWRSSPHDQLVEYQLNTVTYGVTCAPFLAIRVLQSIAETDCVDADHVRDALLYQTYVDDICVGADSVEEALEFQSSLQRILAKSGLELKKWSSNTHKILSSVPAADRVSTPLPFHDSEDGGTKVLGLQWNPNDDFFSCALRFKPSPIFTKRGVLSMVARIFDPLGLFGPTIFLAKCIMQRTWQLGLAWDEPLPPEIHADWSSFLSDLPSLSMIRVSRHFSTFGQSSCYLLGFCDASQLGYAAVVYVLSADSSSAQPAVLVGSKTKLAPMKPLTIPRLELNAALLLARWLGRIKRILDPHLKIIGTYCWTDSMIVLSWLTVPHTSFKVYVSNRIHQIRTIVPDCKWSHIESTNNPADCASRGVMPSELTKLSLYWQGPAILRANPSTWINLVTPMPLCTLPEVLPVSLTTRIDPPDCTEEWFNRFSSYDRMIRVTTILHRFINRRCPRCVLEPLSTKCLSLIEVDCATRSIIRESQRIHFSELLRELSTGTRVSSKPLARLAPFVDDVGIIRVGGRLRHSTLSYECKHPMLIAKRSHLALLICRRWHRLTCHSGPRVMISLILRQYWIIAIRSVVHEVVTKCSVCVRLAAKPPQPLMADLPAARVQQVRPFARVGVDYAGPLQMRELKLRKSRSYKVYIAVFVCFSIKAVHLEVVSDLSTDAFLAAFDRFVGRRGLPSDVYSDCGTNFIGADKQLQTLINSPQGQLAITTNSRPHCKWHFNPPSAPHFGGLWEAAVRSTKRLLVRTMSTHVFTYEEFTTVLIRIEAVLNSRPLTPASTDPHDLECLTPGHFLIGQPLLAVPPRSNPDANRNLTNRWKLLDQCHQAFWKRWSSEYLTTLQQRVKWTDRVPNLKVNDMVVVVDNQAPPLLWRLGRIIELVPGSDGTVRVASVLTHHGRITRPVVKLVVLPTD</sequence>
<proteinExistence type="predicted"/>
<dbReference type="Gene3D" id="3.10.10.10">
    <property type="entry name" value="HIV Type 1 Reverse Transcriptase, subunit A, domain 1"/>
    <property type="match status" value="1"/>
</dbReference>
<dbReference type="PANTHER" id="PTHR47331:SF5">
    <property type="entry name" value="RIBONUCLEASE H"/>
    <property type="match status" value="1"/>
</dbReference>
<dbReference type="PROSITE" id="PS50994">
    <property type="entry name" value="INTEGRASE"/>
    <property type="match status" value="1"/>
</dbReference>
<dbReference type="GO" id="GO:0003676">
    <property type="term" value="F:nucleic acid binding"/>
    <property type="evidence" value="ECO:0007669"/>
    <property type="project" value="InterPro"/>
</dbReference>
<dbReference type="Gene3D" id="3.30.70.270">
    <property type="match status" value="1"/>
</dbReference>
<dbReference type="Pfam" id="PF03564">
    <property type="entry name" value="DUF1759"/>
    <property type="match status" value="1"/>
</dbReference>
<dbReference type="CDD" id="cd01644">
    <property type="entry name" value="RT_pepA17"/>
    <property type="match status" value="1"/>
</dbReference>
<name>A0A2S2PC01_SCHGA</name>
<evidence type="ECO:0000259" key="2">
    <source>
        <dbReference type="PROSITE" id="PS50994"/>
    </source>
</evidence>
<dbReference type="Pfam" id="PF00078">
    <property type="entry name" value="RVT_1"/>
    <property type="match status" value="1"/>
</dbReference>
<protein>
    <recommendedName>
        <fullName evidence="2">Integrase catalytic domain-containing protein</fullName>
    </recommendedName>
</protein>
<feature type="compositionally biased region" description="Polar residues" evidence="1">
    <location>
        <begin position="226"/>
        <end position="237"/>
    </location>
</feature>
<dbReference type="InterPro" id="IPR040676">
    <property type="entry name" value="DUF5641"/>
</dbReference>
<dbReference type="GO" id="GO:0015074">
    <property type="term" value="P:DNA integration"/>
    <property type="evidence" value="ECO:0007669"/>
    <property type="project" value="InterPro"/>
</dbReference>
<dbReference type="GO" id="GO:0042575">
    <property type="term" value="C:DNA polymerase complex"/>
    <property type="evidence" value="ECO:0007669"/>
    <property type="project" value="UniProtKB-ARBA"/>
</dbReference>
<dbReference type="Gene3D" id="3.30.420.10">
    <property type="entry name" value="Ribonuclease H-like superfamily/Ribonuclease H"/>
    <property type="match status" value="1"/>
</dbReference>